<evidence type="ECO:0000256" key="3">
    <source>
        <dbReference type="SAM" id="MobiDB-lite"/>
    </source>
</evidence>
<feature type="domain" description="Peptidase S74" evidence="4">
    <location>
        <begin position="373"/>
        <end position="420"/>
    </location>
</feature>
<gene>
    <name evidence="5" type="ORF">UFOVP1107_38</name>
    <name evidence="6" type="ORF">UFOVP1171_49</name>
    <name evidence="7" type="ORF">UFOVP1375_13</name>
    <name evidence="8" type="ORF">UFOVP1471_33</name>
</gene>
<dbReference type="EMBL" id="LR797324">
    <property type="protein sequence ID" value="CAB4202456.1"/>
    <property type="molecule type" value="Genomic_DNA"/>
</dbReference>
<reference evidence="6" key="1">
    <citation type="submission" date="2020-05" db="EMBL/GenBank/DDBJ databases">
        <authorList>
            <person name="Chiriac C."/>
            <person name="Salcher M."/>
            <person name="Ghai R."/>
            <person name="Kavagutti S V."/>
        </authorList>
    </citation>
    <scope>NUCLEOTIDE SEQUENCE</scope>
</reference>
<evidence type="ECO:0000259" key="4">
    <source>
        <dbReference type="Pfam" id="PF13884"/>
    </source>
</evidence>
<keyword evidence="2" id="KW-0946">Virion</keyword>
<dbReference type="Pfam" id="PF13884">
    <property type="entry name" value="Peptidase_S74"/>
    <property type="match status" value="1"/>
</dbReference>
<keyword evidence="2" id="KW-1227">Viral tail protein</keyword>
<evidence type="ECO:0000313" key="6">
    <source>
        <dbReference type="EMBL" id="CAB4188054.1"/>
    </source>
</evidence>
<evidence type="ECO:0000313" key="5">
    <source>
        <dbReference type="EMBL" id="CAB4183958.1"/>
    </source>
</evidence>
<dbReference type="EMBL" id="LR797118">
    <property type="protein sequence ID" value="CAB4188054.1"/>
    <property type="molecule type" value="Genomic_DNA"/>
</dbReference>
<evidence type="ECO:0000313" key="8">
    <source>
        <dbReference type="EMBL" id="CAB4214826.1"/>
    </source>
</evidence>
<sequence length="434" mass="46971">MGKSTPAAPDYTGAANAEAAASKENLTTQNFANRPTINTPYGTQSWDTATKTDPATGQAVTSWTQNNTFGTGQNAKNLQNALDEQISSQYRRSNLANESMGRVQSEYSKPFDYENLPAMTSGGTPGEIRTNVADYSPGLNTSFNFGGAPAAPTYDTNYRDTVAKSLMERMMPVQDYQTRQLQTQLSNQGFKLGSEGYKRGLDELAQRQAAERYNAYDTAGNEAQRMYGAQMGARQQGISEAMAQGNFGNQALGQAQGLDINAMNAGNAAQAQQFGLNQSYANQQNTLRQQAIAEQAQRRGMSLNEMNALLSGQQVQMPTMPTFNQAGKSETPNLMGAMQNTYQANLNAANAQNAGIGNALSGLTSLGSAFAFSDIRLKSNIRRVGTHSVGVGVYEYDIFGHRERGVIAQELQRVRPDLVRQHDSGYLTVNYGAL</sequence>
<proteinExistence type="predicted"/>
<name>A0A6J5R8M2_9CAUD</name>
<feature type="compositionally biased region" description="Polar residues" evidence="3">
    <location>
        <begin position="24"/>
        <end position="59"/>
    </location>
</feature>
<dbReference type="EMBL" id="LR797050">
    <property type="protein sequence ID" value="CAB4183958.1"/>
    <property type="molecule type" value="Genomic_DNA"/>
</dbReference>
<feature type="region of interest" description="Disordered" evidence="3">
    <location>
        <begin position="1"/>
        <end position="59"/>
    </location>
</feature>
<accession>A0A6J5R8M2</accession>
<comment type="subcellular location">
    <subcellularLocation>
        <location evidence="1">Virion</location>
    </subcellularLocation>
</comment>
<dbReference type="GO" id="GO:0098015">
    <property type="term" value="C:virus tail"/>
    <property type="evidence" value="ECO:0007669"/>
    <property type="project" value="UniProtKB-KW"/>
</dbReference>
<evidence type="ECO:0000256" key="1">
    <source>
        <dbReference type="ARBA" id="ARBA00004328"/>
    </source>
</evidence>
<dbReference type="InterPro" id="IPR030392">
    <property type="entry name" value="S74_ICA"/>
</dbReference>
<protein>
    <recommendedName>
        <fullName evidence="4">Peptidase S74 domain-containing protein</fullName>
    </recommendedName>
</protein>
<evidence type="ECO:0000256" key="2">
    <source>
        <dbReference type="ARBA" id="ARBA00022732"/>
    </source>
</evidence>
<evidence type="ECO:0000313" key="7">
    <source>
        <dbReference type="EMBL" id="CAB4202456.1"/>
    </source>
</evidence>
<organism evidence="6">
    <name type="scientific">uncultured Caudovirales phage</name>
    <dbReference type="NCBI Taxonomy" id="2100421"/>
    <lineage>
        <taxon>Viruses</taxon>
        <taxon>Duplodnaviria</taxon>
        <taxon>Heunggongvirae</taxon>
        <taxon>Uroviricota</taxon>
        <taxon>Caudoviricetes</taxon>
        <taxon>Peduoviridae</taxon>
        <taxon>Maltschvirus</taxon>
        <taxon>Maltschvirus maltsch</taxon>
    </lineage>
</organism>
<dbReference type="EMBL" id="LR797417">
    <property type="protein sequence ID" value="CAB4214826.1"/>
    <property type="molecule type" value="Genomic_DNA"/>
</dbReference>